<dbReference type="InterPro" id="IPR021133">
    <property type="entry name" value="HEAT_type_2"/>
</dbReference>
<dbReference type="Gene3D" id="1.25.10.10">
    <property type="entry name" value="Leucine-rich Repeat Variant"/>
    <property type="match status" value="1"/>
</dbReference>
<dbReference type="Proteomes" id="UP001448207">
    <property type="component" value="Unassembled WGS sequence"/>
</dbReference>
<feature type="compositionally biased region" description="Basic and acidic residues" evidence="3">
    <location>
        <begin position="689"/>
        <end position="699"/>
    </location>
</feature>
<dbReference type="PROSITE" id="PS50077">
    <property type="entry name" value="HEAT_REPEAT"/>
    <property type="match status" value="2"/>
</dbReference>
<accession>A0ABR3BEM6</accession>
<dbReference type="PANTHER" id="PTHR10648:SF1">
    <property type="entry name" value="SERINE_THREONINE-PROTEIN PHOSPHATASE 4 REGULATORY SUBUNIT 1"/>
    <property type="match status" value="1"/>
</dbReference>
<dbReference type="SUPFAM" id="SSF48371">
    <property type="entry name" value="ARM repeat"/>
    <property type="match status" value="1"/>
</dbReference>
<evidence type="ECO:0000313" key="5">
    <source>
        <dbReference type="Proteomes" id="UP001448207"/>
    </source>
</evidence>
<feature type="repeat" description="HEAT" evidence="2">
    <location>
        <begin position="339"/>
        <end position="377"/>
    </location>
</feature>
<feature type="region of interest" description="Disordered" evidence="3">
    <location>
        <begin position="689"/>
        <end position="782"/>
    </location>
</feature>
<feature type="compositionally biased region" description="Polar residues" evidence="3">
    <location>
        <begin position="772"/>
        <end position="782"/>
    </location>
</feature>
<comment type="caution">
    <text evidence="4">The sequence shown here is derived from an EMBL/GenBank/DDBJ whole genome shotgun (WGS) entry which is preliminary data.</text>
</comment>
<name>A0ABR3BEM6_PHYBL</name>
<feature type="compositionally biased region" description="Low complexity" evidence="3">
    <location>
        <begin position="113"/>
        <end position="123"/>
    </location>
</feature>
<feature type="repeat" description="HEAT" evidence="2">
    <location>
        <begin position="166"/>
        <end position="204"/>
    </location>
</feature>
<sequence length="782" mass="87619">MIHRVGTDPDETVREQLASELDKMIMYYYKVIFAPLLINFLLDQNTALTNLGQQCIMSVANFLVSKDTDFYRSLLQSDIIDGVLMGLVAISEGKSHHGQDDDENDGGEDDHNNNNSSGFEGSGYMSSFQSSEEPEEGDMNMAKMTCLTLISAIAHILGPDLCIKHCVPIVEKLAKDNMFFVRKEAGVTIGSLASVMSQQDVIERLLPIYHSFSKDNIWHVRQACVISLPPLCGALPEDQKVQLAVEGIVLFETDTSRNVRSTLAETVGELIAKFLPNDWETTRRPGKVPEVLLEFFLSLANTATSGQMFKLETDRAIICAYNFPVAVLTAGHEYWDSHLRETYLNLTKNYQIKVRCTFAYSLHEIARIIGPENTERDLVQIFAMYLMDLDDVKQGVLEHLADFLGTLAVTSRNEYIPILAEVWDGVMTNWRLRAILTAQLRDIALLFDASRVVEHILPLAIRACHDEYAAVRETGVRVFPVILEVVKQAVVEENESDTQSFDEDEDLAGNKIALLSHVMERLDEFAKAEMYRSRLVFANICKMLLEVGISAADFGAFFIPRLGPLAYDPIVNVRIAAARTIRVAYKDDRFCKALYAIHPLEGIDHDEVPPGQAIDHMLYRFALDSDKDVRSFAEDLVDPIQLEERRCEMKAAEEVAIDVPVRTYVSGDYYGSSSVDGIGNGDTKAEELRASTHMQEIDRTSSSSSSVTTDSSGVNSMEDEESSAHRQHQEENTHMEEDEPMGDLNRPTKSIESDETDKEYVYLSKSPPLRDSSPTTSVVIKR</sequence>
<dbReference type="InterPro" id="IPR051023">
    <property type="entry name" value="PP2A_Regulatory_Subunit_A"/>
</dbReference>
<dbReference type="PANTHER" id="PTHR10648">
    <property type="entry name" value="SERINE/THREONINE-PROTEIN PHOSPHATASE PP2A 65 KDA REGULATORY SUBUNIT"/>
    <property type="match status" value="1"/>
</dbReference>
<proteinExistence type="predicted"/>
<reference evidence="4 5" key="1">
    <citation type="submission" date="2024-04" db="EMBL/GenBank/DDBJ databases">
        <title>Symmetric and asymmetric DNA N6-adenine methylation regulates different biological responses in Mucorales.</title>
        <authorList>
            <consortium name="Lawrence Berkeley National Laboratory"/>
            <person name="Lax C."/>
            <person name="Mondo S.J."/>
            <person name="Osorio-Concepcion M."/>
            <person name="Muszewska A."/>
            <person name="Corrochano-Luque M."/>
            <person name="Gutierrez G."/>
            <person name="Riley R."/>
            <person name="Lipzen A."/>
            <person name="Guo J."/>
            <person name="Hundley H."/>
            <person name="Amirebrahimi M."/>
            <person name="Ng V."/>
            <person name="Lorenzo-Gutierrez D."/>
            <person name="Binder U."/>
            <person name="Yang J."/>
            <person name="Song Y."/>
            <person name="Canovas D."/>
            <person name="Navarro E."/>
            <person name="Freitag M."/>
            <person name="Gabaldon T."/>
            <person name="Grigoriev I.V."/>
            <person name="Corrochano L.M."/>
            <person name="Nicolas F.E."/>
            <person name="Garre V."/>
        </authorList>
    </citation>
    <scope>NUCLEOTIDE SEQUENCE [LARGE SCALE GENOMIC DNA]</scope>
    <source>
        <strain evidence="4 5">L51</strain>
    </source>
</reference>
<feature type="compositionally biased region" description="Basic and acidic residues" evidence="3">
    <location>
        <begin position="722"/>
        <end position="735"/>
    </location>
</feature>
<dbReference type="EMBL" id="JBCLYO010000001">
    <property type="protein sequence ID" value="KAL0096983.1"/>
    <property type="molecule type" value="Genomic_DNA"/>
</dbReference>
<evidence type="ECO:0000256" key="1">
    <source>
        <dbReference type="ARBA" id="ARBA00022737"/>
    </source>
</evidence>
<dbReference type="InterPro" id="IPR011989">
    <property type="entry name" value="ARM-like"/>
</dbReference>
<evidence type="ECO:0000256" key="2">
    <source>
        <dbReference type="PROSITE-ProRule" id="PRU00103"/>
    </source>
</evidence>
<evidence type="ECO:0000256" key="3">
    <source>
        <dbReference type="SAM" id="MobiDB-lite"/>
    </source>
</evidence>
<gene>
    <name evidence="4" type="ORF">J3Q64DRAFT_1651512</name>
</gene>
<dbReference type="InterPro" id="IPR016024">
    <property type="entry name" value="ARM-type_fold"/>
</dbReference>
<feature type="compositionally biased region" description="Low complexity" evidence="3">
    <location>
        <begin position="700"/>
        <end position="712"/>
    </location>
</feature>
<keyword evidence="1" id="KW-0677">Repeat</keyword>
<keyword evidence="5" id="KW-1185">Reference proteome</keyword>
<feature type="region of interest" description="Disordered" evidence="3">
    <location>
        <begin position="94"/>
        <end position="135"/>
    </location>
</feature>
<organism evidence="4 5">
    <name type="scientific">Phycomyces blakesleeanus</name>
    <dbReference type="NCBI Taxonomy" id="4837"/>
    <lineage>
        <taxon>Eukaryota</taxon>
        <taxon>Fungi</taxon>
        <taxon>Fungi incertae sedis</taxon>
        <taxon>Mucoromycota</taxon>
        <taxon>Mucoromycotina</taxon>
        <taxon>Mucoromycetes</taxon>
        <taxon>Mucorales</taxon>
        <taxon>Phycomycetaceae</taxon>
        <taxon>Phycomyces</taxon>
    </lineage>
</organism>
<protein>
    <submittedName>
        <fullName evidence="4">Armadillo-type protein</fullName>
    </submittedName>
</protein>
<evidence type="ECO:0000313" key="4">
    <source>
        <dbReference type="EMBL" id="KAL0096983.1"/>
    </source>
</evidence>